<dbReference type="Gene3D" id="2.40.160.20">
    <property type="match status" value="1"/>
</dbReference>
<feature type="signal peptide" evidence="1">
    <location>
        <begin position="1"/>
        <end position="24"/>
    </location>
</feature>
<organism evidence="3 4">
    <name type="scientific">Pontibacter populi</name>
    <dbReference type="NCBI Taxonomy" id="890055"/>
    <lineage>
        <taxon>Bacteria</taxon>
        <taxon>Pseudomonadati</taxon>
        <taxon>Bacteroidota</taxon>
        <taxon>Cytophagia</taxon>
        <taxon>Cytophagales</taxon>
        <taxon>Hymenobacteraceae</taxon>
        <taxon>Pontibacter</taxon>
    </lineage>
</organism>
<dbReference type="InterPro" id="IPR045743">
    <property type="entry name" value="DUF6089"/>
</dbReference>
<dbReference type="Pfam" id="PF19573">
    <property type="entry name" value="DUF6089"/>
    <property type="match status" value="1"/>
</dbReference>
<gene>
    <name evidence="3" type="ORF">ABS362_13210</name>
</gene>
<evidence type="ECO:0000313" key="3">
    <source>
        <dbReference type="EMBL" id="MER2998509.1"/>
    </source>
</evidence>
<dbReference type="SUPFAM" id="SSF56925">
    <property type="entry name" value="OMPA-like"/>
    <property type="match status" value="1"/>
</dbReference>
<comment type="caution">
    <text evidence="3">The sequence shown here is derived from an EMBL/GenBank/DDBJ whole genome shotgun (WGS) entry which is preliminary data.</text>
</comment>
<keyword evidence="1" id="KW-0732">Signal</keyword>
<evidence type="ECO:0000259" key="2">
    <source>
        <dbReference type="Pfam" id="PF19573"/>
    </source>
</evidence>
<dbReference type="Proteomes" id="UP001476807">
    <property type="component" value="Unassembled WGS sequence"/>
</dbReference>
<accession>A0ABV1RVT5</accession>
<dbReference type="RefSeq" id="WP_350412973.1">
    <property type="nucleotide sequence ID" value="NZ_JBEOKT010000011.1"/>
</dbReference>
<protein>
    <submittedName>
        <fullName evidence="3">DUF6089 family protein</fullName>
    </submittedName>
</protein>
<dbReference type="EMBL" id="JBEOKT010000011">
    <property type="protein sequence ID" value="MER2998509.1"/>
    <property type="molecule type" value="Genomic_DNA"/>
</dbReference>
<name>A0ABV1RVT5_9BACT</name>
<keyword evidence="4" id="KW-1185">Reference proteome</keyword>
<feature type="chain" id="PRO_5045650109" evidence="1">
    <location>
        <begin position="25"/>
        <end position="268"/>
    </location>
</feature>
<reference evidence="3 4" key="1">
    <citation type="submission" date="2024-06" db="EMBL/GenBank/DDBJ databases">
        <title>Pontibacter populi HYL7-15.</title>
        <authorList>
            <person name="Kim M.K."/>
        </authorList>
    </citation>
    <scope>NUCLEOTIDE SEQUENCE [LARGE SCALE GENOMIC DNA]</scope>
    <source>
        <strain evidence="3 4">HYL7-15</strain>
    </source>
</reference>
<dbReference type="InterPro" id="IPR011250">
    <property type="entry name" value="OMP/PagP_B-barrel"/>
</dbReference>
<proteinExistence type="predicted"/>
<sequence length="268" mass="29880">MKFRLIYFAAVFLICIATAFTAEAQRGSSSPKFRGAFKRKFKPSWSVIASPGIVVMNSENEGDPDNIDKVGILKNNGMGPTLNVGALYQFSHSFGVEGRVGYLNFNGKEDARDRENININDVTFKTNAVEASTSLVYNLTNTFVGPRYRNSRNLRLIVPYVKAGIGILAYQSSSEIKRDGTKFEDAKDYPSLTLVAPVGGGLKFQYSKQLTIAPELNVYFTTSDYLDNVSYGYVSPLTGSNDAYLSATVKVMYNITHHRRSPFRIRRR</sequence>
<feature type="domain" description="DUF6089" evidence="2">
    <location>
        <begin position="82"/>
        <end position="228"/>
    </location>
</feature>
<evidence type="ECO:0000256" key="1">
    <source>
        <dbReference type="SAM" id="SignalP"/>
    </source>
</evidence>
<evidence type="ECO:0000313" key="4">
    <source>
        <dbReference type="Proteomes" id="UP001476807"/>
    </source>
</evidence>